<organism evidence="9 10">
    <name type="scientific">Amycolatopsis antarctica</name>
    <dbReference type="NCBI Taxonomy" id="1854586"/>
    <lineage>
        <taxon>Bacteria</taxon>
        <taxon>Bacillati</taxon>
        <taxon>Actinomycetota</taxon>
        <taxon>Actinomycetes</taxon>
        <taxon>Pseudonocardiales</taxon>
        <taxon>Pseudonocardiaceae</taxon>
        <taxon>Amycolatopsis</taxon>
    </lineage>
</organism>
<dbReference type="RefSeq" id="WP_094860777.1">
    <property type="nucleotide sequence ID" value="NZ_NKYE01000001.1"/>
</dbReference>
<keyword evidence="4 5" id="KW-0720">Serine protease</keyword>
<dbReference type="InterPro" id="IPR023827">
    <property type="entry name" value="Peptidase_S8_Asp-AS"/>
</dbReference>
<feature type="signal peptide" evidence="7">
    <location>
        <begin position="1"/>
        <end position="30"/>
    </location>
</feature>
<evidence type="ECO:0000256" key="3">
    <source>
        <dbReference type="ARBA" id="ARBA00022801"/>
    </source>
</evidence>
<dbReference type="InterPro" id="IPR023828">
    <property type="entry name" value="Peptidase_S8_Ser-AS"/>
</dbReference>
<dbReference type="PROSITE" id="PS51892">
    <property type="entry name" value="SUBTILASE"/>
    <property type="match status" value="1"/>
</dbReference>
<feature type="domain" description="Peptidase S8/S53" evidence="8">
    <location>
        <begin position="170"/>
        <end position="447"/>
    </location>
</feature>
<dbReference type="EMBL" id="NKYE01000001">
    <property type="protein sequence ID" value="OZM74997.1"/>
    <property type="molecule type" value="Genomic_DNA"/>
</dbReference>
<gene>
    <name evidence="9" type="ORF">CFN78_02055</name>
</gene>
<dbReference type="InterPro" id="IPR051048">
    <property type="entry name" value="Peptidase_S8/S53_subtilisin"/>
</dbReference>
<dbReference type="SUPFAM" id="SSF52743">
    <property type="entry name" value="Subtilisin-like"/>
    <property type="match status" value="1"/>
</dbReference>
<feature type="active site" description="Charge relay system" evidence="5">
    <location>
        <position position="176"/>
    </location>
</feature>
<comment type="similarity">
    <text evidence="1 5 6">Belongs to the peptidase S8 family.</text>
</comment>
<dbReference type="GO" id="GO:0006508">
    <property type="term" value="P:proteolysis"/>
    <property type="evidence" value="ECO:0007669"/>
    <property type="project" value="UniProtKB-KW"/>
</dbReference>
<dbReference type="Proteomes" id="UP000242444">
    <property type="component" value="Unassembled WGS sequence"/>
</dbReference>
<dbReference type="AlphaFoldDB" id="A0A263DBX0"/>
<evidence type="ECO:0000256" key="5">
    <source>
        <dbReference type="PROSITE-ProRule" id="PRU01240"/>
    </source>
</evidence>
<keyword evidence="10" id="KW-1185">Reference proteome</keyword>
<dbReference type="InterPro" id="IPR015500">
    <property type="entry name" value="Peptidase_S8_subtilisin-rel"/>
</dbReference>
<dbReference type="PROSITE" id="PS00138">
    <property type="entry name" value="SUBTILASE_SER"/>
    <property type="match status" value="1"/>
</dbReference>
<dbReference type="InterPro" id="IPR006311">
    <property type="entry name" value="TAT_signal"/>
</dbReference>
<proteinExistence type="inferred from homology"/>
<keyword evidence="7" id="KW-0732">Signal</keyword>
<accession>A0A263DBX0</accession>
<dbReference type="PANTHER" id="PTHR43399">
    <property type="entry name" value="SUBTILISIN-RELATED"/>
    <property type="match status" value="1"/>
</dbReference>
<dbReference type="InterPro" id="IPR000209">
    <property type="entry name" value="Peptidase_S8/S53_dom"/>
</dbReference>
<dbReference type="InterPro" id="IPR036852">
    <property type="entry name" value="Peptidase_S8/S53_dom_sf"/>
</dbReference>
<dbReference type="OrthoDB" id="9813435at2"/>
<dbReference type="GO" id="GO:0004252">
    <property type="term" value="F:serine-type endopeptidase activity"/>
    <property type="evidence" value="ECO:0007669"/>
    <property type="project" value="UniProtKB-UniRule"/>
</dbReference>
<evidence type="ECO:0000259" key="8">
    <source>
        <dbReference type="Pfam" id="PF00082"/>
    </source>
</evidence>
<dbReference type="InParanoid" id="A0A263DBX0"/>
<dbReference type="PROSITE" id="PS00136">
    <property type="entry name" value="SUBTILASE_ASP"/>
    <property type="match status" value="1"/>
</dbReference>
<feature type="active site" description="Charge relay system" evidence="5">
    <location>
        <position position="414"/>
    </location>
</feature>
<evidence type="ECO:0000313" key="10">
    <source>
        <dbReference type="Proteomes" id="UP000242444"/>
    </source>
</evidence>
<dbReference type="Pfam" id="PF00082">
    <property type="entry name" value="Peptidase_S8"/>
    <property type="match status" value="1"/>
</dbReference>
<evidence type="ECO:0000256" key="1">
    <source>
        <dbReference type="ARBA" id="ARBA00011073"/>
    </source>
</evidence>
<dbReference type="PROSITE" id="PS51318">
    <property type="entry name" value="TAT"/>
    <property type="match status" value="1"/>
</dbReference>
<evidence type="ECO:0000256" key="7">
    <source>
        <dbReference type="SAM" id="SignalP"/>
    </source>
</evidence>
<reference evidence="9 10" key="1">
    <citation type="submission" date="2017-07" db="EMBL/GenBank/DDBJ databases">
        <title>Amycolatopsis antarcticus sp. nov., isolated from the surface of an Antarcticus brown macroalga.</title>
        <authorList>
            <person name="Wang J."/>
            <person name="Leiva S."/>
            <person name="Huang J."/>
            <person name="Huang Y."/>
        </authorList>
    </citation>
    <scope>NUCLEOTIDE SEQUENCE [LARGE SCALE GENOMIC DNA]</scope>
    <source>
        <strain evidence="9 10">AU-G6</strain>
    </source>
</reference>
<name>A0A263DBX0_9PSEU</name>
<evidence type="ECO:0000256" key="4">
    <source>
        <dbReference type="ARBA" id="ARBA00022825"/>
    </source>
</evidence>
<dbReference type="PROSITE" id="PS00137">
    <property type="entry name" value="SUBTILASE_HIS"/>
    <property type="match status" value="1"/>
</dbReference>
<dbReference type="Gene3D" id="3.40.50.200">
    <property type="entry name" value="Peptidase S8/S53 domain"/>
    <property type="match status" value="1"/>
</dbReference>
<evidence type="ECO:0000256" key="2">
    <source>
        <dbReference type="ARBA" id="ARBA00022670"/>
    </source>
</evidence>
<dbReference type="PRINTS" id="PR00723">
    <property type="entry name" value="SUBTILISIN"/>
</dbReference>
<keyword evidence="2 5" id="KW-0645">Protease</keyword>
<dbReference type="InterPro" id="IPR022398">
    <property type="entry name" value="Peptidase_S8_His-AS"/>
</dbReference>
<feature type="active site" description="Charge relay system" evidence="5">
    <location>
        <position position="217"/>
    </location>
</feature>
<keyword evidence="3 5" id="KW-0378">Hydrolase</keyword>
<evidence type="ECO:0000313" key="9">
    <source>
        <dbReference type="EMBL" id="OZM74997.1"/>
    </source>
</evidence>
<feature type="chain" id="PRO_5012311620" evidence="7">
    <location>
        <begin position="31"/>
        <end position="480"/>
    </location>
</feature>
<sequence>MTRTRRWLLPAATAIVLGATSLLATPAATAAPSAPAPAACDETSPAYSYVVLFQPRTKQKAVDREMAEKCGSTVSYFPEIGVAVAVSRNADFQQRVGPFRAYSGGKEVAEAPGTAAAGMRANARANGAADATLEQTTAVAASADLAAQQWDMRAIKAPEANKVNPGSGRVTVGVIDSGVEATHPALAHAIDAKSSAGCLSGKADTAAAAWAPTTSDHGTHVAGTIAGKDPATGFTGVVPGVKLASVKVVNDEGLIYPEAAVCAFMWSAERGFPVTNNSYYVDPGMFYCPKQPGDAAAYEAVRRSVAYSQHKGVLNVAAAGNSGFDIPAQTTDPNRPHAVDASCAILPKGLDGVVTTSAVGYAGTKSSYSNYGKNEIDVTAPGGDRAQLPPAGEGAGCPLSTVVNGAYGTKCGTSMASPHAAGVAALLASKYRFAPPRLLSTLLGLKADPVPCGGAEGCTGSDRYNSFYGKGMVNALRAVR</sequence>
<dbReference type="PANTHER" id="PTHR43399:SF4">
    <property type="entry name" value="CELL WALL-ASSOCIATED PROTEASE"/>
    <property type="match status" value="1"/>
</dbReference>
<protein>
    <submittedName>
        <fullName evidence="9">Serine protease</fullName>
    </submittedName>
</protein>
<comment type="caution">
    <text evidence="9">The sequence shown here is derived from an EMBL/GenBank/DDBJ whole genome shotgun (WGS) entry which is preliminary data.</text>
</comment>
<evidence type="ECO:0000256" key="6">
    <source>
        <dbReference type="RuleBase" id="RU003355"/>
    </source>
</evidence>